<gene>
    <name evidence="2" type="ORF">ANANG_G00067370</name>
</gene>
<evidence type="ECO:0000313" key="2">
    <source>
        <dbReference type="EMBL" id="KAG5852893.1"/>
    </source>
</evidence>
<dbReference type="AlphaFoldDB" id="A0A9D3MU71"/>
<sequence>MFESGNPPANGMRFGDVGALVGSPCPTQVQPYNQSPPQATCYFQRNGSEPVVGSSVIAQGDATISPQTRPIPHAFAPDGLLAPTNYLSCSEQTQIPGQPPEENGHFSFPPLNNGTTYFSENNQTNCCDF</sequence>
<evidence type="ECO:0000256" key="1">
    <source>
        <dbReference type="SAM" id="MobiDB-lite"/>
    </source>
</evidence>
<evidence type="ECO:0000313" key="3">
    <source>
        <dbReference type="Proteomes" id="UP001044222"/>
    </source>
</evidence>
<organism evidence="2 3">
    <name type="scientific">Anguilla anguilla</name>
    <name type="common">European freshwater eel</name>
    <name type="synonym">Muraena anguilla</name>
    <dbReference type="NCBI Taxonomy" id="7936"/>
    <lineage>
        <taxon>Eukaryota</taxon>
        <taxon>Metazoa</taxon>
        <taxon>Chordata</taxon>
        <taxon>Craniata</taxon>
        <taxon>Vertebrata</taxon>
        <taxon>Euteleostomi</taxon>
        <taxon>Actinopterygii</taxon>
        <taxon>Neopterygii</taxon>
        <taxon>Teleostei</taxon>
        <taxon>Anguilliformes</taxon>
        <taxon>Anguillidae</taxon>
        <taxon>Anguilla</taxon>
    </lineage>
</organism>
<proteinExistence type="predicted"/>
<name>A0A9D3MU71_ANGAN</name>
<dbReference type="EMBL" id="JAFIRN010000003">
    <property type="protein sequence ID" value="KAG5852893.1"/>
    <property type="molecule type" value="Genomic_DNA"/>
</dbReference>
<accession>A0A9D3MU71</accession>
<feature type="region of interest" description="Disordered" evidence="1">
    <location>
        <begin position="92"/>
        <end position="114"/>
    </location>
</feature>
<protein>
    <submittedName>
        <fullName evidence="2">Uncharacterized protein</fullName>
    </submittedName>
</protein>
<keyword evidence="3" id="KW-1185">Reference proteome</keyword>
<reference evidence="2" key="1">
    <citation type="submission" date="2021-01" db="EMBL/GenBank/DDBJ databases">
        <title>A chromosome-scale assembly of European eel, Anguilla anguilla.</title>
        <authorList>
            <person name="Henkel C."/>
            <person name="Jong-Raadsen S.A."/>
            <person name="Dufour S."/>
            <person name="Weltzien F.-A."/>
            <person name="Palstra A.P."/>
            <person name="Pelster B."/>
            <person name="Spaink H.P."/>
            <person name="Van Den Thillart G.E."/>
            <person name="Jansen H."/>
            <person name="Zahm M."/>
            <person name="Klopp C."/>
            <person name="Cedric C."/>
            <person name="Louis A."/>
            <person name="Berthelot C."/>
            <person name="Parey E."/>
            <person name="Roest Crollius H."/>
            <person name="Montfort J."/>
            <person name="Robinson-Rechavi M."/>
            <person name="Bucao C."/>
            <person name="Bouchez O."/>
            <person name="Gislard M."/>
            <person name="Lluch J."/>
            <person name="Milhes M."/>
            <person name="Lampietro C."/>
            <person name="Lopez Roques C."/>
            <person name="Donnadieu C."/>
            <person name="Braasch I."/>
            <person name="Desvignes T."/>
            <person name="Postlethwait J."/>
            <person name="Bobe J."/>
            <person name="Guiguen Y."/>
            <person name="Dirks R."/>
        </authorList>
    </citation>
    <scope>NUCLEOTIDE SEQUENCE</scope>
    <source>
        <strain evidence="2">Tag_6206</strain>
        <tissue evidence="2">Liver</tissue>
    </source>
</reference>
<comment type="caution">
    <text evidence="2">The sequence shown here is derived from an EMBL/GenBank/DDBJ whole genome shotgun (WGS) entry which is preliminary data.</text>
</comment>
<dbReference type="Proteomes" id="UP001044222">
    <property type="component" value="Unassembled WGS sequence"/>
</dbReference>